<dbReference type="Pfam" id="PF03221">
    <property type="entry name" value="HTH_Tnp_Tc5"/>
    <property type="match status" value="1"/>
</dbReference>
<name>A0A9N9H2S3_9GLOM</name>
<feature type="domain" description="HTH CENPB-type" evidence="2">
    <location>
        <begin position="59"/>
        <end position="137"/>
    </location>
</feature>
<dbReference type="PANTHER" id="PTHR19303:SF74">
    <property type="entry name" value="POGO TRANSPOSABLE ELEMENT WITH KRAB DOMAIN"/>
    <property type="match status" value="1"/>
</dbReference>
<dbReference type="AlphaFoldDB" id="A0A9N9H2S3"/>
<dbReference type="SMART" id="SM00674">
    <property type="entry name" value="CENPB"/>
    <property type="match status" value="1"/>
</dbReference>
<dbReference type="Proteomes" id="UP000789572">
    <property type="component" value="Unassembled WGS sequence"/>
</dbReference>
<dbReference type="OrthoDB" id="2158935at2759"/>
<dbReference type="InterPro" id="IPR006600">
    <property type="entry name" value="HTH_CenpB_DNA-bd_dom"/>
</dbReference>
<accession>A0A9N9H2S3</accession>
<reference evidence="3" key="1">
    <citation type="submission" date="2021-06" db="EMBL/GenBank/DDBJ databases">
        <authorList>
            <person name="Kallberg Y."/>
            <person name="Tangrot J."/>
            <person name="Rosling A."/>
        </authorList>
    </citation>
    <scope>NUCLEOTIDE SEQUENCE</scope>
    <source>
        <strain evidence="3">IA702</strain>
    </source>
</reference>
<evidence type="ECO:0000313" key="3">
    <source>
        <dbReference type="EMBL" id="CAG8644538.1"/>
    </source>
</evidence>
<evidence type="ECO:0000259" key="2">
    <source>
        <dbReference type="PROSITE" id="PS51253"/>
    </source>
</evidence>
<dbReference type="PANTHER" id="PTHR19303">
    <property type="entry name" value="TRANSPOSON"/>
    <property type="match status" value="1"/>
</dbReference>
<evidence type="ECO:0000313" key="4">
    <source>
        <dbReference type="Proteomes" id="UP000789572"/>
    </source>
</evidence>
<dbReference type="EMBL" id="CAJVPJ010003759">
    <property type="protein sequence ID" value="CAG8644538.1"/>
    <property type="molecule type" value="Genomic_DNA"/>
</dbReference>
<sequence>MSKQTRKSYLVAIKLEAIDYAKYVGNRAAGRMFAVTHTQIAQWRKKEEELKKANMRSRRVGSGKEAAYPLAEDALKEWIVDLRNRGIGVTSSIIKSKMTEFLSYSFSEQYPNAAQDFKASDSWFNLFLRRHNFSLRRRTKIGQKLPQEIQQKVANFHEFIKNIRLQNNFDPTRIINLDETPVFFDMVGALTIDYKGVKTVHIRTTGNDKNRFTCVLAVLGDGTKLPPMVIFKGKRLQKGDYPPDVIVRMNKNDSFRGHLTQTVKSKCQEKNLVLGVIPGGLTSIVQPLDVSINKPFKNRLREKWRTWMAEGKFEMTRGGNLKRPDNSLMCHWISEAWSDIPYEIIVQSFKTCGISNDLNGTEDNLIWKENSENAGERDEPVIVLPEDVCEDEE</sequence>
<dbReference type="Pfam" id="PF03184">
    <property type="entry name" value="DDE_1"/>
    <property type="match status" value="1"/>
</dbReference>
<evidence type="ECO:0000256" key="1">
    <source>
        <dbReference type="ARBA" id="ARBA00023125"/>
    </source>
</evidence>
<proteinExistence type="predicted"/>
<comment type="caution">
    <text evidence="3">The sequence shown here is derived from an EMBL/GenBank/DDBJ whole genome shotgun (WGS) entry which is preliminary data.</text>
</comment>
<keyword evidence="4" id="KW-1185">Reference proteome</keyword>
<keyword evidence="1" id="KW-0238">DNA-binding</keyword>
<dbReference type="InterPro" id="IPR004875">
    <property type="entry name" value="DDE_SF_endonuclease_dom"/>
</dbReference>
<dbReference type="InterPro" id="IPR050863">
    <property type="entry name" value="CenT-Element_Derived"/>
</dbReference>
<gene>
    <name evidence="3" type="ORF">POCULU_LOCUS9608</name>
</gene>
<dbReference type="InterPro" id="IPR009057">
    <property type="entry name" value="Homeodomain-like_sf"/>
</dbReference>
<dbReference type="SUPFAM" id="SSF46689">
    <property type="entry name" value="Homeodomain-like"/>
    <property type="match status" value="1"/>
</dbReference>
<dbReference type="GO" id="GO:0003677">
    <property type="term" value="F:DNA binding"/>
    <property type="evidence" value="ECO:0007669"/>
    <property type="project" value="UniProtKB-KW"/>
</dbReference>
<protein>
    <submittedName>
        <fullName evidence="3">10171_t:CDS:1</fullName>
    </submittedName>
</protein>
<organism evidence="3 4">
    <name type="scientific">Paraglomus occultum</name>
    <dbReference type="NCBI Taxonomy" id="144539"/>
    <lineage>
        <taxon>Eukaryota</taxon>
        <taxon>Fungi</taxon>
        <taxon>Fungi incertae sedis</taxon>
        <taxon>Mucoromycota</taxon>
        <taxon>Glomeromycotina</taxon>
        <taxon>Glomeromycetes</taxon>
        <taxon>Paraglomerales</taxon>
        <taxon>Paraglomeraceae</taxon>
        <taxon>Paraglomus</taxon>
    </lineage>
</organism>
<dbReference type="GO" id="GO:0005634">
    <property type="term" value="C:nucleus"/>
    <property type="evidence" value="ECO:0007669"/>
    <property type="project" value="TreeGrafter"/>
</dbReference>
<dbReference type="Gene3D" id="1.10.10.60">
    <property type="entry name" value="Homeodomain-like"/>
    <property type="match status" value="2"/>
</dbReference>
<dbReference type="PROSITE" id="PS51253">
    <property type="entry name" value="HTH_CENPB"/>
    <property type="match status" value="1"/>
</dbReference>